<dbReference type="RefSeq" id="WP_204406821.1">
    <property type="nucleotide sequence ID" value="NZ_BQKC01000001.1"/>
</dbReference>
<dbReference type="Pfam" id="PF00358">
    <property type="entry name" value="PTS_EIIA_1"/>
    <property type="match status" value="1"/>
</dbReference>
<dbReference type="EMBL" id="BQKC01000001">
    <property type="protein sequence ID" value="GJM54655.1"/>
    <property type="molecule type" value="Genomic_DNA"/>
</dbReference>
<dbReference type="PROSITE" id="PS00371">
    <property type="entry name" value="PTS_EIIA_TYPE_1_HIS"/>
    <property type="match status" value="1"/>
</dbReference>
<dbReference type="Gene3D" id="2.70.70.10">
    <property type="entry name" value="Glucose Permease (Domain IIA)"/>
    <property type="match status" value="1"/>
</dbReference>
<evidence type="ECO:0000256" key="4">
    <source>
        <dbReference type="ARBA" id="ARBA00022679"/>
    </source>
</evidence>
<dbReference type="InterPro" id="IPR001127">
    <property type="entry name" value="PTS_EIIA_1_perm"/>
</dbReference>
<dbReference type="GO" id="GO:0005737">
    <property type="term" value="C:cytoplasm"/>
    <property type="evidence" value="ECO:0007669"/>
    <property type="project" value="UniProtKB-SubCell"/>
</dbReference>
<keyword evidence="5" id="KW-0598">Phosphotransferase system</keyword>
<feature type="domain" description="PTS EIIA type-1" evidence="7">
    <location>
        <begin position="46"/>
        <end position="151"/>
    </location>
</feature>
<proteinExistence type="predicted"/>
<evidence type="ECO:0000256" key="5">
    <source>
        <dbReference type="ARBA" id="ARBA00022683"/>
    </source>
</evidence>
<evidence type="ECO:0000313" key="9">
    <source>
        <dbReference type="Proteomes" id="UP001055025"/>
    </source>
</evidence>
<dbReference type="InterPro" id="IPR050890">
    <property type="entry name" value="PTS_EIIA_component"/>
</dbReference>
<comment type="subcellular location">
    <subcellularLocation>
        <location evidence="1">Cytoplasm</location>
    </subcellularLocation>
</comment>
<reference evidence="8" key="1">
    <citation type="journal article" date="2022" name="Int. J. Syst. Evol. Microbiol.">
        <title>Granulimonas faecalis gen. nov., sp. nov., and Leptogranulimonas caecicola gen. nov., sp. nov., novel lactate-producing Atopobiaceae bacteria isolated from mouse intestines, and an emended description of the family Atopobiaceae.</title>
        <authorList>
            <person name="Morinaga K."/>
            <person name="Kusada H."/>
            <person name="Sakamoto S."/>
            <person name="Murakami T."/>
            <person name="Toyoda A."/>
            <person name="Mori H."/>
            <person name="Meng X.Y."/>
            <person name="Takashino M."/>
            <person name="Murotomi K."/>
            <person name="Tamaki H."/>
        </authorList>
    </citation>
    <scope>NUCLEOTIDE SEQUENCE</scope>
    <source>
        <strain evidence="8">OPF53</strain>
    </source>
</reference>
<accession>A0AAV5B1L5</accession>
<dbReference type="GO" id="GO:0016301">
    <property type="term" value="F:kinase activity"/>
    <property type="evidence" value="ECO:0007669"/>
    <property type="project" value="UniProtKB-KW"/>
</dbReference>
<dbReference type="PROSITE" id="PS51093">
    <property type="entry name" value="PTS_EIIA_TYPE_1"/>
    <property type="match status" value="1"/>
</dbReference>
<evidence type="ECO:0000256" key="3">
    <source>
        <dbReference type="ARBA" id="ARBA00022597"/>
    </source>
</evidence>
<organism evidence="8 9">
    <name type="scientific">Granulimonas faecalis</name>
    <dbReference type="NCBI Taxonomy" id="2894155"/>
    <lineage>
        <taxon>Bacteria</taxon>
        <taxon>Bacillati</taxon>
        <taxon>Actinomycetota</taxon>
        <taxon>Coriobacteriia</taxon>
        <taxon>Coriobacteriales</taxon>
        <taxon>Kribbibacteriaceae</taxon>
        <taxon>Granulimonas</taxon>
    </lineage>
</organism>
<comment type="caution">
    <text evidence="8">The sequence shown here is derived from an EMBL/GenBank/DDBJ whole genome shotgun (WGS) entry which is preliminary data.</text>
</comment>
<keyword evidence="9" id="KW-1185">Reference proteome</keyword>
<evidence type="ECO:0000313" key="8">
    <source>
        <dbReference type="EMBL" id="GJM54655.1"/>
    </source>
</evidence>
<dbReference type="GO" id="GO:0009401">
    <property type="term" value="P:phosphoenolpyruvate-dependent sugar phosphotransferase system"/>
    <property type="evidence" value="ECO:0007669"/>
    <property type="project" value="UniProtKB-KW"/>
</dbReference>
<gene>
    <name evidence="8" type="ORF">ATOP_03100</name>
</gene>
<sequence length="177" mass="18629">MSLFGLFNKNNEPNLEGIEPIEAMANPTTIAAPVTGAVIERTDVERDIFSEGLLGCGCGIKPQNEVVYAPVNGTVTVEYAGSQHAIGFVSEGGAQVIVHVGIDTVAMEGKGFTYLVEQGDGVKAGQPVLAFSREAIAEAGYDDIVTVAVVNADDFERVELVQHGHVDAGQILLEITD</sequence>
<dbReference type="SUPFAM" id="SSF51261">
    <property type="entry name" value="Duplicated hybrid motif"/>
    <property type="match status" value="1"/>
</dbReference>
<dbReference type="InterPro" id="IPR011055">
    <property type="entry name" value="Dup_hybrid_motif"/>
</dbReference>
<dbReference type="Proteomes" id="UP001055025">
    <property type="component" value="Unassembled WGS sequence"/>
</dbReference>
<evidence type="ECO:0000256" key="2">
    <source>
        <dbReference type="ARBA" id="ARBA00022448"/>
    </source>
</evidence>
<dbReference type="PANTHER" id="PTHR45008:SF1">
    <property type="entry name" value="PTS SYSTEM GLUCOSE-SPECIFIC EIIA COMPONENT"/>
    <property type="match status" value="1"/>
</dbReference>
<keyword evidence="6" id="KW-0418">Kinase</keyword>
<dbReference type="PANTHER" id="PTHR45008">
    <property type="entry name" value="PTS SYSTEM GLUCOSE-SPECIFIC EIIA COMPONENT"/>
    <property type="match status" value="1"/>
</dbReference>
<name>A0AAV5B1L5_9ACTN</name>
<evidence type="ECO:0000256" key="1">
    <source>
        <dbReference type="ARBA" id="ARBA00004496"/>
    </source>
</evidence>
<keyword evidence="2" id="KW-0813">Transport</keyword>
<protein>
    <recommendedName>
        <fullName evidence="7">PTS EIIA type-1 domain-containing protein</fullName>
    </recommendedName>
</protein>
<dbReference type="NCBIfam" id="TIGR00830">
    <property type="entry name" value="PTBA"/>
    <property type="match status" value="1"/>
</dbReference>
<dbReference type="AlphaFoldDB" id="A0AAV5B1L5"/>
<keyword evidence="3" id="KW-0762">Sugar transport</keyword>
<evidence type="ECO:0000259" key="7">
    <source>
        <dbReference type="PROSITE" id="PS51093"/>
    </source>
</evidence>
<evidence type="ECO:0000256" key="6">
    <source>
        <dbReference type="ARBA" id="ARBA00022777"/>
    </source>
</evidence>
<keyword evidence="4" id="KW-0808">Transferase</keyword>